<dbReference type="PANTHER" id="PTHR32347:SF27">
    <property type="entry name" value="RND EFFLUX PUMP MEMBRANE FUSION PROTEIN BARREL-SANDWICH DOMAIN-CONTAINING PROTEIN"/>
    <property type="match status" value="1"/>
</dbReference>
<dbReference type="InterPro" id="IPR058624">
    <property type="entry name" value="MdtA-like_HH"/>
</dbReference>
<evidence type="ECO:0000313" key="7">
    <source>
        <dbReference type="Proteomes" id="UP000010478"/>
    </source>
</evidence>
<evidence type="ECO:0000256" key="4">
    <source>
        <dbReference type="SAM" id="Phobius"/>
    </source>
</evidence>
<dbReference type="AlphaFoldDB" id="K9VPJ3"/>
<dbReference type="Gene3D" id="1.10.287.470">
    <property type="entry name" value="Helix hairpin bin"/>
    <property type="match status" value="1"/>
</dbReference>
<feature type="transmembrane region" description="Helical" evidence="4">
    <location>
        <begin position="20"/>
        <end position="39"/>
    </location>
</feature>
<dbReference type="Pfam" id="PF25876">
    <property type="entry name" value="HH_MFP_RND"/>
    <property type="match status" value="1"/>
</dbReference>
<reference evidence="6 7" key="1">
    <citation type="submission" date="2012-05" db="EMBL/GenBank/DDBJ databases">
        <title>Finished chromosome of genome of Oscillatoria sp. PCC 7112.</title>
        <authorList>
            <consortium name="US DOE Joint Genome Institute"/>
            <person name="Gugger M."/>
            <person name="Coursin T."/>
            <person name="Rippka R."/>
            <person name="Tandeau De Marsac N."/>
            <person name="Huntemann M."/>
            <person name="Wei C.-L."/>
            <person name="Han J."/>
            <person name="Detter J.C."/>
            <person name="Han C."/>
            <person name="Tapia R."/>
            <person name="Davenport K."/>
            <person name="Daligault H."/>
            <person name="Erkkila T."/>
            <person name="Gu W."/>
            <person name="Munk A.C.C."/>
            <person name="Teshima H."/>
            <person name="Xu Y."/>
            <person name="Chain P."/>
            <person name="Chen A."/>
            <person name="Krypides N."/>
            <person name="Mavromatis K."/>
            <person name="Markowitz V."/>
            <person name="Szeto E."/>
            <person name="Ivanova N."/>
            <person name="Mikhailova N."/>
            <person name="Ovchinnikova G."/>
            <person name="Pagani I."/>
            <person name="Pati A."/>
            <person name="Goodwin L."/>
            <person name="Peters L."/>
            <person name="Pitluck S."/>
            <person name="Woyke T."/>
            <person name="Kerfeld C."/>
        </authorList>
    </citation>
    <scope>NUCLEOTIDE SEQUENCE [LARGE SCALE GENOMIC DNA]</scope>
    <source>
        <strain evidence="6 7">PCC 7112</strain>
    </source>
</reference>
<dbReference type="HOGENOM" id="CLU_410409_0_0_3"/>
<dbReference type="InterPro" id="IPR014315">
    <property type="entry name" value="ABC_heterocyst_DevB"/>
</dbReference>
<protein>
    <submittedName>
        <fullName evidence="6">ABC exporter membrane fusion protein, DevB family</fullName>
    </submittedName>
</protein>
<dbReference type="RefSeq" id="WP_015179204.1">
    <property type="nucleotide sequence ID" value="NC_019729.1"/>
</dbReference>
<comment type="subcellular location">
    <subcellularLocation>
        <location evidence="1">Cell envelope</location>
    </subcellularLocation>
</comment>
<keyword evidence="4" id="KW-0472">Membrane</keyword>
<name>K9VPJ3_9CYAN</name>
<evidence type="ECO:0000259" key="5">
    <source>
        <dbReference type="Pfam" id="PF25876"/>
    </source>
</evidence>
<keyword evidence="7" id="KW-1185">Reference proteome</keyword>
<feature type="coiled-coil region" evidence="3">
    <location>
        <begin position="115"/>
        <end position="393"/>
    </location>
</feature>
<proteinExistence type="predicted"/>
<dbReference type="Gene3D" id="2.40.30.170">
    <property type="match status" value="1"/>
</dbReference>
<dbReference type="Gene3D" id="2.40.50.100">
    <property type="match status" value="1"/>
</dbReference>
<dbReference type="GO" id="GO:0030313">
    <property type="term" value="C:cell envelope"/>
    <property type="evidence" value="ECO:0007669"/>
    <property type="project" value="UniProtKB-SubCell"/>
</dbReference>
<dbReference type="PANTHER" id="PTHR32347">
    <property type="entry name" value="EFFLUX SYSTEM COMPONENT YKNX-RELATED"/>
    <property type="match status" value="1"/>
</dbReference>
<evidence type="ECO:0000256" key="1">
    <source>
        <dbReference type="ARBA" id="ARBA00004196"/>
    </source>
</evidence>
<dbReference type="eggNOG" id="COG1566">
    <property type="taxonomic scope" value="Bacteria"/>
</dbReference>
<sequence>MGKESRVKDKSFLKPPGRGVIGLAIAATVLTTGVGFWQVSQLRKAEELKAAAAKAAATSVPTRTSVTALGRLTPQGEVIKLSAPSASEGARIELLQVEEGDRVSQGQIIAVLDTRDRLQAILQQADKEVKVKQAELAKIQAGAKTGQIGAGKAEVAKFEAQVQRETEGEQANVARLEAQLRRETEAEQANVAKFEAGLQRETEAEQANLAKFEAQLQRETEVQQSKLARLEAQLRGEIASQNATVDRLKAELTNAEAEEKRNKELSETGAISASAYDTKRLAVETARQRVKEAQAVLEKTVQTLQEQIVETKATVKQTVETGKQEINQSRANLRRKLETGRQEINQARATLNQKIETGREQINQAEAILKQKAETGQEQINQAKANLDQIAEVRPEDVQAAQAAVESAIAAKQKAQVDLNLSYVKAPVSGYVLKVHSRQGERVNTQDGIVELGGTDQMYAVAEVYETDIAKVRNGQRATVTSPVFAGTLEGKVARIGKQISKKDVLNTDPAADTDARVIEVRIRLDPESSKKVATLTNLQVEVKIDI</sequence>
<dbReference type="Proteomes" id="UP000010478">
    <property type="component" value="Chromosome"/>
</dbReference>
<evidence type="ECO:0000256" key="3">
    <source>
        <dbReference type="SAM" id="Coils"/>
    </source>
</evidence>
<evidence type="ECO:0000256" key="2">
    <source>
        <dbReference type="ARBA" id="ARBA00023054"/>
    </source>
</evidence>
<organism evidence="6 7">
    <name type="scientific">Phormidium nigroviride PCC 7112</name>
    <dbReference type="NCBI Taxonomy" id="179408"/>
    <lineage>
        <taxon>Bacteria</taxon>
        <taxon>Bacillati</taxon>
        <taxon>Cyanobacteriota</taxon>
        <taxon>Cyanophyceae</taxon>
        <taxon>Oscillatoriophycideae</taxon>
        <taxon>Oscillatoriales</taxon>
        <taxon>Oscillatoriaceae</taxon>
        <taxon>Phormidium</taxon>
    </lineage>
</organism>
<evidence type="ECO:0000313" key="6">
    <source>
        <dbReference type="EMBL" id="AFZ10003.1"/>
    </source>
</evidence>
<dbReference type="EMBL" id="CP003614">
    <property type="protein sequence ID" value="AFZ10003.1"/>
    <property type="molecule type" value="Genomic_DNA"/>
</dbReference>
<keyword evidence="4" id="KW-1133">Transmembrane helix</keyword>
<dbReference type="InterPro" id="IPR050465">
    <property type="entry name" value="UPF0194_transport"/>
</dbReference>
<dbReference type="STRING" id="179408.Osc7112_5794"/>
<feature type="domain" description="Multidrug resistance protein MdtA-like alpha-helical hairpin" evidence="5">
    <location>
        <begin position="239"/>
        <end position="299"/>
    </location>
</feature>
<keyword evidence="4" id="KW-0812">Transmembrane</keyword>
<gene>
    <name evidence="6" type="ORF">Osc7112_5794</name>
</gene>
<dbReference type="PATRIC" id="fig|179408.3.peg.7232"/>
<dbReference type="OrthoDB" id="264111at2"/>
<dbReference type="NCBIfam" id="TIGR02971">
    <property type="entry name" value="heterocyst_DevB"/>
    <property type="match status" value="1"/>
</dbReference>
<dbReference type="eggNOG" id="COG0845">
    <property type="taxonomic scope" value="Bacteria"/>
</dbReference>
<keyword evidence="2 3" id="KW-0175">Coiled coil</keyword>
<accession>K9VPJ3</accession>
<dbReference type="KEGG" id="oni:Osc7112_5794"/>
<dbReference type="SUPFAM" id="SSF111369">
    <property type="entry name" value="HlyD-like secretion proteins"/>
    <property type="match status" value="1"/>
</dbReference>